<evidence type="ECO:0000259" key="1">
    <source>
        <dbReference type="Pfam" id="PF07883"/>
    </source>
</evidence>
<dbReference type="PANTHER" id="PTHR37694">
    <property type="entry name" value="SLR8022 PROTEIN"/>
    <property type="match status" value="1"/>
</dbReference>
<dbReference type="CDD" id="cd02230">
    <property type="entry name" value="cupin_HP0902-like"/>
    <property type="match status" value="1"/>
</dbReference>
<dbReference type="OrthoDB" id="9793184at2"/>
<gene>
    <name evidence="2" type="ORF">EQM13_17445</name>
</gene>
<dbReference type="PANTHER" id="PTHR37694:SF1">
    <property type="entry name" value="SLR8022 PROTEIN"/>
    <property type="match status" value="1"/>
</dbReference>
<dbReference type="InterPro" id="IPR013096">
    <property type="entry name" value="Cupin_2"/>
</dbReference>
<feature type="domain" description="Cupin type-2" evidence="1">
    <location>
        <begin position="44"/>
        <end position="110"/>
    </location>
</feature>
<dbReference type="Gene3D" id="2.60.120.10">
    <property type="entry name" value="Jelly Rolls"/>
    <property type="match status" value="1"/>
</dbReference>
<dbReference type="RefSeq" id="WP_071139436.1">
    <property type="nucleotide sequence ID" value="NZ_CP035282.1"/>
</dbReference>
<dbReference type="InterPro" id="IPR011051">
    <property type="entry name" value="RmlC_Cupin_sf"/>
</dbReference>
<reference evidence="3" key="1">
    <citation type="submission" date="2019-01" db="EMBL/GenBank/DDBJ databases">
        <title>Draft genomes of a novel of Sporanaerobacter strains.</title>
        <authorList>
            <person name="Ma S."/>
        </authorList>
    </citation>
    <scope>NUCLEOTIDE SEQUENCE [LARGE SCALE GENOMIC DNA]</scope>
    <source>
        <strain evidence="3">NJN-17</strain>
    </source>
</reference>
<evidence type="ECO:0000313" key="2">
    <source>
        <dbReference type="EMBL" id="QAT63218.1"/>
    </source>
</evidence>
<protein>
    <submittedName>
        <fullName evidence="2">Cupin domain-containing protein</fullName>
    </submittedName>
</protein>
<dbReference type="EMBL" id="CP035282">
    <property type="protein sequence ID" value="QAT63218.1"/>
    <property type="molecule type" value="Genomic_DNA"/>
</dbReference>
<dbReference type="AlphaFoldDB" id="A0A410QH60"/>
<evidence type="ECO:0000313" key="3">
    <source>
        <dbReference type="Proteomes" id="UP000287969"/>
    </source>
</evidence>
<sequence>MEEVFIKNILHETVLSLADQVQVQPGQIVSKTLAQNEYVSITLFAFDKNEEISTHDSDGDAMVTVLEGNGLFVVDGKEHLVKKGETLVMPANKPHRVFAKEMFKMMLTVIFPFEKSNQKNQIKMEG</sequence>
<dbReference type="Proteomes" id="UP000287969">
    <property type="component" value="Chromosome"/>
</dbReference>
<proteinExistence type="predicted"/>
<keyword evidence="3" id="KW-1185">Reference proteome</keyword>
<dbReference type="SUPFAM" id="SSF51182">
    <property type="entry name" value="RmlC-like cupins"/>
    <property type="match status" value="1"/>
</dbReference>
<accession>A0A410QH60</accession>
<dbReference type="Pfam" id="PF07883">
    <property type="entry name" value="Cupin_2"/>
    <property type="match status" value="1"/>
</dbReference>
<dbReference type="InterPro" id="IPR014710">
    <property type="entry name" value="RmlC-like_jellyroll"/>
</dbReference>
<name>A0A410QH60_9FIRM</name>
<dbReference type="KEGG" id="spoa:EQM13_17445"/>
<organism evidence="2 3">
    <name type="scientific">Acidilutibacter cellobiosedens</name>
    <dbReference type="NCBI Taxonomy" id="2507161"/>
    <lineage>
        <taxon>Bacteria</taxon>
        <taxon>Bacillati</taxon>
        <taxon>Bacillota</taxon>
        <taxon>Tissierellia</taxon>
        <taxon>Tissierellales</taxon>
        <taxon>Acidilutibacteraceae</taxon>
        <taxon>Acidilutibacter</taxon>
    </lineage>
</organism>